<organism evidence="1">
    <name type="scientific">Rhizophora mucronata</name>
    <name type="common">Asiatic mangrove</name>
    <dbReference type="NCBI Taxonomy" id="61149"/>
    <lineage>
        <taxon>Eukaryota</taxon>
        <taxon>Viridiplantae</taxon>
        <taxon>Streptophyta</taxon>
        <taxon>Embryophyta</taxon>
        <taxon>Tracheophyta</taxon>
        <taxon>Spermatophyta</taxon>
        <taxon>Magnoliopsida</taxon>
        <taxon>eudicotyledons</taxon>
        <taxon>Gunneridae</taxon>
        <taxon>Pentapetalae</taxon>
        <taxon>rosids</taxon>
        <taxon>fabids</taxon>
        <taxon>Malpighiales</taxon>
        <taxon>Rhizophoraceae</taxon>
        <taxon>Rhizophora</taxon>
    </lineage>
</organism>
<reference evidence="1" key="1">
    <citation type="submission" date="2018-02" db="EMBL/GenBank/DDBJ databases">
        <title>Rhizophora mucronata_Transcriptome.</title>
        <authorList>
            <person name="Meera S.P."/>
            <person name="Sreeshan A."/>
            <person name="Augustine A."/>
        </authorList>
    </citation>
    <scope>NUCLEOTIDE SEQUENCE</scope>
    <source>
        <tissue evidence="1">Leaf</tissue>
    </source>
</reference>
<dbReference type="EMBL" id="GGEC01066490">
    <property type="protein sequence ID" value="MBX46974.1"/>
    <property type="molecule type" value="Transcribed_RNA"/>
</dbReference>
<name>A0A2P2NWX4_RHIMU</name>
<accession>A0A2P2NWX4</accession>
<dbReference type="AlphaFoldDB" id="A0A2P2NWX4"/>
<sequence>MHQVPLNANAHLSPHLIQTQNVLHEIACMISAWLDMSTPFFIRYIHQMI</sequence>
<protein>
    <submittedName>
        <fullName evidence="1">Uncharacterized protein</fullName>
    </submittedName>
</protein>
<evidence type="ECO:0000313" key="1">
    <source>
        <dbReference type="EMBL" id="MBX46974.1"/>
    </source>
</evidence>
<proteinExistence type="predicted"/>